<keyword evidence="1" id="KW-0805">Transcription regulation</keyword>
<dbReference type="Gene3D" id="3.40.50.2300">
    <property type="match status" value="2"/>
</dbReference>
<name>A0ABS1LK38_9MICO</name>
<gene>
    <name evidence="5" type="ORF">HGK34_06600</name>
</gene>
<dbReference type="EMBL" id="JABBYC010000007">
    <property type="protein sequence ID" value="MBL0885947.1"/>
    <property type="molecule type" value="Genomic_DNA"/>
</dbReference>
<reference evidence="5 6" key="1">
    <citation type="journal article" date="2021" name="Arch. Microbiol.">
        <title>Myceligenerans indicum sp. nov., an actinobacterium isolated from mangrove sediment of Sundarbans, India.</title>
        <authorList>
            <person name="Asha K."/>
            <person name="Bhadury P."/>
        </authorList>
    </citation>
    <scope>NUCLEOTIDE SEQUENCE [LARGE SCALE GENOMIC DNA]</scope>
    <source>
        <strain evidence="5 6">I2</strain>
    </source>
</reference>
<evidence type="ECO:0000259" key="4">
    <source>
        <dbReference type="PROSITE" id="PS50932"/>
    </source>
</evidence>
<dbReference type="PROSITE" id="PS00356">
    <property type="entry name" value="HTH_LACI_1"/>
    <property type="match status" value="1"/>
</dbReference>
<dbReference type="SUPFAM" id="SSF47413">
    <property type="entry name" value="lambda repressor-like DNA-binding domains"/>
    <property type="match status" value="1"/>
</dbReference>
<evidence type="ECO:0000256" key="3">
    <source>
        <dbReference type="ARBA" id="ARBA00023163"/>
    </source>
</evidence>
<dbReference type="CDD" id="cd06267">
    <property type="entry name" value="PBP1_LacI_sugar_binding-like"/>
    <property type="match status" value="1"/>
</dbReference>
<dbReference type="Pfam" id="PF00356">
    <property type="entry name" value="LacI"/>
    <property type="match status" value="1"/>
</dbReference>
<organism evidence="5 6">
    <name type="scientific">Myceligenerans indicum</name>
    <dbReference type="NCBI Taxonomy" id="2593663"/>
    <lineage>
        <taxon>Bacteria</taxon>
        <taxon>Bacillati</taxon>
        <taxon>Actinomycetota</taxon>
        <taxon>Actinomycetes</taxon>
        <taxon>Micrococcales</taxon>
        <taxon>Promicromonosporaceae</taxon>
        <taxon>Myceligenerans</taxon>
    </lineage>
</organism>
<dbReference type="SMART" id="SM00354">
    <property type="entry name" value="HTH_LACI"/>
    <property type="match status" value="1"/>
</dbReference>
<dbReference type="InterPro" id="IPR000843">
    <property type="entry name" value="HTH_LacI"/>
</dbReference>
<evidence type="ECO:0000256" key="1">
    <source>
        <dbReference type="ARBA" id="ARBA00023015"/>
    </source>
</evidence>
<keyword evidence="2" id="KW-0238">DNA-binding</keyword>
<dbReference type="PANTHER" id="PTHR30146:SF153">
    <property type="entry name" value="LACTOSE OPERON REPRESSOR"/>
    <property type="match status" value="1"/>
</dbReference>
<proteinExistence type="predicted"/>
<dbReference type="Proteomes" id="UP000675409">
    <property type="component" value="Unassembled WGS sequence"/>
</dbReference>
<keyword evidence="3" id="KW-0804">Transcription</keyword>
<dbReference type="PROSITE" id="PS50932">
    <property type="entry name" value="HTH_LACI_2"/>
    <property type="match status" value="1"/>
</dbReference>
<dbReference type="InterPro" id="IPR046335">
    <property type="entry name" value="LacI/GalR-like_sensor"/>
</dbReference>
<evidence type="ECO:0000313" key="5">
    <source>
        <dbReference type="EMBL" id="MBL0885947.1"/>
    </source>
</evidence>
<accession>A0ABS1LK38</accession>
<dbReference type="Pfam" id="PF13377">
    <property type="entry name" value="Peripla_BP_3"/>
    <property type="match status" value="1"/>
</dbReference>
<feature type="domain" description="HTH lacI-type" evidence="4">
    <location>
        <begin position="1"/>
        <end position="54"/>
    </location>
</feature>
<dbReference type="InterPro" id="IPR010982">
    <property type="entry name" value="Lambda_DNA-bd_dom_sf"/>
</dbReference>
<dbReference type="SUPFAM" id="SSF53822">
    <property type="entry name" value="Periplasmic binding protein-like I"/>
    <property type="match status" value="1"/>
</dbReference>
<comment type="caution">
    <text evidence="5">The sequence shown here is derived from an EMBL/GenBank/DDBJ whole genome shotgun (WGS) entry which is preliminary data.</text>
</comment>
<evidence type="ECO:0000313" key="6">
    <source>
        <dbReference type="Proteomes" id="UP000675409"/>
    </source>
</evidence>
<dbReference type="Gene3D" id="1.10.260.40">
    <property type="entry name" value="lambda repressor-like DNA-binding domains"/>
    <property type="match status" value="1"/>
</dbReference>
<sequence length="327" mass="33988">MRDVAEVAGVSPSTASRVLNGDGRGVREELRIRVLAVADALGYVSNQAARALRGRRSGVVLLASDPRTASIAAMAAGMEEAGRERGVAVSITAVGPDTEAHLAALRILRGLRPIALVVTSASFVGTESTRILQELEAAEREGVHIVFIGEHDYAFPSVRFDDVAIGHAVAAHMATLGRARPAVLTSQGHPAVEARTRGFLAGLGAAGYDAASIAVESSPVTRAGGNASTGRLLRRREKPDMILAGNDLLAIGALHALRDAGLEAPRDVALSGVDDIPIARDLTPSLTTVSLPFDDAGRAALALALDTSNRSDIHLDSTIVVRESTRG</sequence>
<dbReference type="InterPro" id="IPR028082">
    <property type="entry name" value="Peripla_BP_I"/>
</dbReference>
<dbReference type="PANTHER" id="PTHR30146">
    <property type="entry name" value="LACI-RELATED TRANSCRIPTIONAL REPRESSOR"/>
    <property type="match status" value="1"/>
</dbReference>
<dbReference type="CDD" id="cd01392">
    <property type="entry name" value="HTH_LacI"/>
    <property type="match status" value="1"/>
</dbReference>
<protein>
    <submittedName>
        <fullName evidence="5">LacI family transcriptional regulator</fullName>
    </submittedName>
</protein>
<keyword evidence="6" id="KW-1185">Reference proteome</keyword>
<evidence type="ECO:0000256" key="2">
    <source>
        <dbReference type="ARBA" id="ARBA00023125"/>
    </source>
</evidence>